<dbReference type="AlphaFoldDB" id="A0A0G1A7I3"/>
<evidence type="ECO:0000256" key="4">
    <source>
        <dbReference type="HAMAP-Rule" id="MF_01363"/>
    </source>
</evidence>
<dbReference type="PANTHER" id="PTHR21349">
    <property type="entry name" value="50S RIBOSOMAL PROTEIN L21"/>
    <property type="match status" value="1"/>
</dbReference>
<name>A0A0G1A7I3_9BACT</name>
<gene>
    <name evidence="4" type="primary">rplU</name>
    <name evidence="6" type="ORF">UV20_C0004G0005</name>
</gene>
<comment type="similarity">
    <text evidence="1 4 5">Belongs to the bacterial ribosomal protein bL21 family.</text>
</comment>
<evidence type="ECO:0000313" key="7">
    <source>
        <dbReference type="Proteomes" id="UP000034837"/>
    </source>
</evidence>
<dbReference type="HAMAP" id="MF_01363">
    <property type="entry name" value="Ribosomal_bL21"/>
    <property type="match status" value="1"/>
</dbReference>
<dbReference type="PATRIC" id="fig|1619039.3.peg.558"/>
<evidence type="ECO:0000313" key="6">
    <source>
        <dbReference type="EMBL" id="KKS56909.1"/>
    </source>
</evidence>
<keyword evidence="2 4" id="KW-0689">Ribosomal protein</keyword>
<keyword evidence="4 5" id="KW-0694">RNA-binding</keyword>
<keyword evidence="4 5" id="KW-0699">rRNA-binding</keyword>
<evidence type="ECO:0000256" key="3">
    <source>
        <dbReference type="ARBA" id="ARBA00023274"/>
    </source>
</evidence>
<dbReference type="Proteomes" id="UP000034837">
    <property type="component" value="Unassembled WGS sequence"/>
</dbReference>
<dbReference type="GO" id="GO:0003735">
    <property type="term" value="F:structural constituent of ribosome"/>
    <property type="evidence" value="ECO:0007669"/>
    <property type="project" value="InterPro"/>
</dbReference>
<reference evidence="6 7" key="1">
    <citation type="journal article" date="2015" name="Nature">
        <title>rRNA introns, odd ribosomes, and small enigmatic genomes across a large radiation of phyla.</title>
        <authorList>
            <person name="Brown C.T."/>
            <person name="Hug L.A."/>
            <person name="Thomas B.C."/>
            <person name="Sharon I."/>
            <person name="Castelle C.J."/>
            <person name="Singh A."/>
            <person name="Wilkins M.J."/>
            <person name="Williams K.H."/>
            <person name="Banfield J.F."/>
        </authorList>
    </citation>
    <scope>NUCLEOTIDE SEQUENCE [LARGE SCALE GENOMIC DNA]</scope>
</reference>
<dbReference type="InterPro" id="IPR028909">
    <property type="entry name" value="bL21-like"/>
</dbReference>
<organism evidence="6 7">
    <name type="scientific">Candidatus Magasanikbacteria bacterium GW2011_GWA2_42_32</name>
    <dbReference type="NCBI Taxonomy" id="1619039"/>
    <lineage>
        <taxon>Bacteria</taxon>
        <taxon>Candidatus Magasanikiibacteriota</taxon>
    </lineage>
</organism>
<dbReference type="EMBL" id="LCDO01000004">
    <property type="protein sequence ID" value="KKS56909.1"/>
    <property type="molecule type" value="Genomic_DNA"/>
</dbReference>
<dbReference type="PANTHER" id="PTHR21349:SF0">
    <property type="entry name" value="LARGE RIBOSOMAL SUBUNIT PROTEIN BL21M"/>
    <property type="match status" value="1"/>
</dbReference>
<evidence type="ECO:0000256" key="5">
    <source>
        <dbReference type="RuleBase" id="RU000562"/>
    </source>
</evidence>
<dbReference type="GO" id="GO:1990904">
    <property type="term" value="C:ribonucleoprotein complex"/>
    <property type="evidence" value="ECO:0007669"/>
    <property type="project" value="UniProtKB-KW"/>
</dbReference>
<evidence type="ECO:0000256" key="1">
    <source>
        <dbReference type="ARBA" id="ARBA00008563"/>
    </source>
</evidence>
<proteinExistence type="inferred from homology"/>
<comment type="caution">
    <text evidence="6">The sequence shown here is derived from an EMBL/GenBank/DDBJ whole genome shotgun (WGS) entry which is preliminary data.</text>
</comment>
<accession>A0A0G1A7I3</accession>
<comment type="function">
    <text evidence="4 5">This protein binds to 23S rRNA in the presence of protein L20.</text>
</comment>
<keyword evidence="3 4" id="KW-0687">Ribonucleoprotein</keyword>
<dbReference type="GO" id="GO:0005840">
    <property type="term" value="C:ribosome"/>
    <property type="evidence" value="ECO:0007669"/>
    <property type="project" value="UniProtKB-KW"/>
</dbReference>
<dbReference type="InterPro" id="IPR036164">
    <property type="entry name" value="bL21-like_sf"/>
</dbReference>
<dbReference type="GO" id="GO:0006412">
    <property type="term" value="P:translation"/>
    <property type="evidence" value="ECO:0007669"/>
    <property type="project" value="UniProtKB-UniRule"/>
</dbReference>
<dbReference type="InterPro" id="IPR001787">
    <property type="entry name" value="Ribosomal_bL21"/>
</dbReference>
<dbReference type="GO" id="GO:0019843">
    <property type="term" value="F:rRNA binding"/>
    <property type="evidence" value="ECO:0007669"/>
    <property type="project" value="UniProtKB-UniRule"/>
</dbReference>
<dbReference type="SUPFAM" id="SSF141091">
    <property type="entry name" value="L21p-like"/>
    <property type="match status" value="1"/>
</dbReference>
<comment type="subunit">
    <text evidence="4">Part of the 50S ribosomal subunit. Contacts protein L20.</text>
</comment>
<dbReference type="Pfam" id="PF00829">
    <property type="entry name" value="Ribosomal_L21p"/>
    <property type="match status" value="1"/>
</dbReference>
<protein>
    <recommendedName>
        <fullName evidence="4">Large ribosomal subunit protein bL21</fullName>
    </recommendedName>
</protein>
<dbReference type="NCBIfam" id="TIGR00061">
    <property type="entry name" value="L21"/>
    <property type="match status" value="1"/>
</dbReference>
<sequence>MFAVIQTGGKQYLVQEGQILKIEKLAGEKESKLKFDKILLLASEDGTGVEIGKPYLDAKVEAEILEQGRSKKVKVIKFKRKVRYNRRHGHRQEYTKVKVTKIG</sequence>
<evidence type="ECO:0000256" key="2">
    <source>
        <dbReference type="ARBA" id="ARBA00022980"/>
    </source>
</evidence>
<dbReference type="GO" id="GO:0005737">
    <property type="term" value="C:cytoplasm"/>
    <property type="evidence" value="ECO:0007669"/>
    <property type="project" value="UniProtKB-ARBA"/>
</dbReference>